<dbReference type="InterPro" id="IPR008927">
    <property type="entry name" value="6-PGluconate_DH-like_C_sf"/>
</dbReference>
<dbReference type="InterPro" id="IPR003710">
    <property type="entry name" value="ApbA"/>
</dbReference>
<proteinExistence type="inferred from homology"/>
<dbReference type="Pfam" id="PF08546">
    <property type="entry name" value="ApbA_C"/>
    <property type="match status" value="1"/>
</dbReference>
<dbReference type="NCBIfam" id="TIGR00745">
    <property type="entry name" value="apbA_panE"/>
    <property type="match status" value="1"/>
</dbReference>
<evidence type="ECO:0000259" key="13">
    <source>
        <dbReference type="Pfam" id="PF08546"/>
    </source>
</evidence>
<dbReference type="EC" id="1.1.1.169" evidence="4 11"/>
<dbReference type="Gene3D" id="3.40.50.720">
    <property type="entry name" value="NAD(P)-binding Rossmann-like Domain"/>
    <property type="match status" value="1"/>
</dbReference>
<comment type="similarity">
    <text evidence="3 11">Belongs to the ketopantoate reductase family.</text>
</comment>
<organism evidence="14 15">
    <name type="scientific">Pseudomonas helleri</name>
    <dbReference type="NCBI Taxonomy" id="1608996"/>
    <lineage>
        <taxon>Bacteria</taxon>
        <taxon>Pseudomonadati</taxon>
        <taxon>Pseudomonadota</taxon>
        <taxon>Gammaproteobacteria</taxon>
        <taxon>Pseudomonadales</taxon>
        <taxon>Pseudomonadaceae</taxon>
        <taxon>Pseudomonas</taxon>
    </lineage>
</organism>
<dbReference type="EMBL" id="WIWI01000050">
    <property type="protein sequence ID" value="MQT91005.1"/>
    <property type="molecule type" value="Genomic_DNA"/>
</dbReference>
<dbReference type="PANTHER" id="PTHR21708">
    <property type="entry name" value="PROBABLE 2-DEHYDROPANTOATE 2-REDUCTASE"/>
    <property type="match status" value="1"/>
</dbReference>
<evidence type="ECO:0000259" key="12">
    <source>
        <dbReference type="Pfam" id="PF02558"/>
    </source>
</evidence>
<dbReference type="Gene3D" id="1.10.1040.10">
    <property type="entry name" value="N-(1-d-carboxylethyl)-l-norvaline Dehydrogenase, domain 2"/>
    <property type="match status" value="1"/>
</dbReference>
<evidence type="ECO:0000313" key="14">
    <source>
        <dbReference type="EMBL" id="MQT91005.1"/>
    </source>
</evidence>
<evidence type="ECO:0000256" key="5">
    <source>
        <dbReference type="ARBA" id="ARBA00019465"/>
    </source>
</evidence>
<protein>
    <recommendedName>
        <fullName evidence="5 11">2-dehydropantoate 2-reductase</fullName>
        <ecNumber evidence="4 11">1.1.1.169</ecNumber>
    </recommendedName>
    <alternativeName>
        <fullName evidence="9 11">Ketopantoate reductase</fullName>
    </alternativeName>
</protein>
<accession>A0A7X1XGA3</accession>
<dbReference type="Pfam" id="PF02558">
    <property type="entry name" value="ApbA"/>
    <property type="match status" value="1"/>
</dbReference>
<comment type="function">
    <text evidence="1 11">Catalyzes the NADPH-dependent reduction of ketopantoate into pantoic acid.</text>
</comment>
<comment type="catalytic activity">
    <reaction evidence="10 11">
        <text>(R)-pantoate + NADP(+) = 2-dehydropantoate + NADPH + H(+)</text>
        <dbReference type="Rhea" id="RHEA:16233"/>
        <dbReference type="ChEBI" id="CHEBI:11561"/>
        <dbReference type="ChEBI" id="CHEBI:15378"/>
        <dbReference type="ChEBI" id="CHEBI:15980"/>
        <dbReference type="ChEBI" id="CHEBI:57783"/>
        <dbReference type="ChEBI" id="CHEBI:58349"/>
        <dbReference type="EC" id="1.1.1.169"/>
    </reaction>
</comment>
<dbReference type="UniPathway" id="UPA00028">
    <property type="reaction ID" value="UER00004"/>
</dbReference>
<dbReference type="InterPro" id="IPR013752">
    <property type="entry name" value="KPA_reductase"/>
</dbReference>
<keyword evidence="6 11" id="KW-0566">Pantothenate biosynthesis</keyword>
<gene>
    <name evidence="14" type="ORF">GHO39_17950</name>
</gene>
<dbReference type="InterPro" id="IPR013332">
    <property type="entry name" value="KPR_N"/>
</dbReference>
<dbReference type="InterPro" id="IPR036291">
    <property type="entry name" value="NAD(P)-bd_dom_sf"/>
</dbReference>
<evidence type="ECO:0000313" key="15">
    <source>
        <dbReference type="Proteomes" id="UP000489190"/>
    </source>
</evidence>
<name>A0A7X1XGA3_9PSED</name>
<dbReference type="RefSeq" id="WP_153329713.1">
    <property type="nucleotide sequence ID" value="NZ_WIWI01000050.1"/>
</dbReference>
<evidence type="ECO:0000256" key="2">
    <source>
        <dbReference type="ARBA" id="ARBA00004994"/>
    </source>
</evidence>
<dbReference type="GO" id="GO:0015940">
    <property type="term" value="P:pantothenate biosynthetic process"/>
    <property type="evidence" value="ECO:0007669"/>
    <property type="project" value="UniProtKB-UniPathway"/>
</dbReference>
<evidence type="ECO:0000256" key="7">
    <source>
        <dbReference type="ARBA" id="ARBA00022857"/>
    </source>
</evidence>
<evidence type="ECO:0000256" key="11">
    <source>
        <dbReference type="RuleBase" id="RU362068"/>
    </source>
</evidence>
<keyword evidence="7 11" id="KW-0521">NADP</keyword>
<sequence>MRILIVGAGSTGGFFGAKLAKAGRDVTFLVRPQRLTQLEQHGLCVRSPAGDLDIKPQLITAAQIHSPFDIVLVAVKAYALESAINDMAAAIGPDTLILPLLNGMRHMELIAEKFGKDRLLGCACKVVTSLDESGRIIQQGMLNDITYGELDGSDSERVANVHAFMRDAGFNAKTSNTISRDMWEKWTLLAAMGSINCLMRGSIGDVVSVKGGREFADRVIDEVASIIQSVGCELSAPFLAEARRLLTLEGSPQTSSMYRDLTAGRAIEADQIIGDLLVRASAKGLKAPILTLVYSNLLVYQAQLQK</sequence>
<comment type="caution">
    <text evidence="14">The sequence shown here is derived from an EMBL/GenBank/DDBJ whole genome shotgun (WGS) entry which is preliminary data.</text>
</comment>
<reference evidence="14 15" key="1">
    <citation type="submission" date="2019-10" db="EMBL/GenBank/DDBJ databases">
        <title>Evaluation of single-gene subtyping targets for Pseudomonas.</title>
        <authorList>
            <person name="Reichler S.J."/>
            <person name="Orsi R.H."/>
            <person name="Wiedmann M."/>
            <person name="Martin N.H."/>
            <person name="Murphy S.I."/>
        </authorList>
    </citation>
    <scope>NUCLEOTIDE SEQUENCE [LARGE SCALE GENOMIC DNA]</scope>
    <source>
        <strain evidence="14 15">FSL R10-3254</strain>
    </source>
</reference>
<dbReference type="GO" id="GO:0008677">
    <property type="term" value="F:2-dehydropantoate 2-reductase activity"/>
    <property type="evidence" value="ECO:0007669"/>
    <property type="project" value="UniProtKB-EC"/>
</dbReference>
<dbReference type="SUPFAM" id="SSF51735">
    <property type="entry name" value="NAD(P)-binding Rossmann-fold domains"/>
    <property type="match status" value="1"/>
</dbReference>
<keyword evidence="8 11" id="KW-0560">Oxidoreductase</keyword>
<dbReference type="FunFam" id="3.40.50.720:FF:000307">
    <property type="entry name" value="2-dehydropantoate 2-reductase"/>
    <property type="match status" value="1"/>
</dbReference>
<dbReference type="InterPro" id="IPR051402">
    <property type="entry name" value="KPR-Related"/>
</dbReference>
<dbReference type="PANTHER" id="PTHR21708:SF26">
    <property type="entry name" value="2-DEHYDROPANTOATE 2-REDUCTASE"/>
    <property type="match status" value="1"/>
</dbReference>
<evidence type="ECO:0000256" key="9">
    <source>
        <dbReference type="ARBA" id="ARBA00032024"/>
    </source>
</evidence>
<feature type="domain" description="Ketopantoate reductase C-terminal" evidence="13">
    <location>
        <begin position="178"/>
        <end position="298"/>
    </location>
</feature>
<evidence type="ECO:0000256" key="3">
    <source>
        <dbReference type="ARBA" id="ARBA00007870"/>
    </source>
</evidence>
<evidence type="ECO:0000256" key="4">
    <source>
        <dbReference type="ARBA" id="ARBA00013014"/>
    </source>
</evidence>
<evidence type="ECO:0000256" key="8">
    <source>
        <dbReference type="ARBA" id="ARBA00023002"/>
    </source>
</evidence>
<dbReference type="SUPFAM" id="SSF48179">
    <property type="entry name" value="6-phosphogluconate dehydrogenase C-terminal domain-like"/>
    <property type="match status" value="1"/>
</dbReference>
<comment type="pathway">
    <text evidence="2 11">Cofactor biosynthesis; (R)-pantothenate biosynthesis; (R)-pantoate from 3-methyl-2-oxobutanoate: step 2/2.</text>
</comment>
<evidence type="ECO:0000256" key="1">
    <source>
        <dbReference type="ARBA" id="ARBA00002919"/>
    </source>
</evidence>
<evidence type="ECO:0000256" key="6">
    <source>
        <dbReference type="ARBA" id="ARBA00022655"/>
    </source>
</evidence>
<dbReference type="Proteomes" id="UP000489190">
    <property type="component" value="Unassembled WGS sequence"/>
</dbReference>
<feature type="domain" description="Ketopantoate reductase N-terminal" evidence="12">
    <location>
        <begin position="3"/>
        <end position="151"/>
    </location>
</feature>
<dbReference type="FunFam" id="1.10.1040.10:FF:000017">
    <property type="entry name" value="2-dehydropantoate 2-reductase"/>
    <property type="match status" value="1"/>
</dbReference>
<dbReference type="AlphaFoldDB" id="A0A7X1XGA3"/>
<evidence type="ECO:0000256" key="10">
    <source>
        <dbReference type="ARBA" id="ARBA00048793"/>
    </source>
</evidence>
<dbReference type="InterPro" id="IPR013328">
    <property type="entry name" value="6PGD_dom2"/>
</dbReference>
<dbReference type="GO" id="GO:0005737">
    <property type="term" value="C:cytoplasm"/>
    <property type="evidence" value="ECO:0007669"/>
    <property type="project" value="TreeGrafter"/>
</dbReference>